<proteinExistence type="predicted"/>
<organism evidence="1">
    <name type="scientific">Tanacetum cinerariifolium</name>
    <name type="common">Dalmatian daisy</name>
    <name type="synonym">Chrysanthemum cinerariifolium</name>
    <dbReference type="NCBI Taxonomy" id="118510"/>
    <lineage>
        <taxon>Eukaryota</taxon>
        <taxon>Viridiplantae</taxon>
        <taxon>Streptophyta</taxon>
        <taxon>Embryophyta</taxon>
        <taxon>Tracheophyta</taxon>
        <taxon>Spermatophyta</taxon>
        <taxon>Magnoliopsida</taxon>
        <taxon>eudicotyledons</taxon>
        <taxon>Gunneridae</taxon>
        <taxon>Pentapetalae</taxon>
        <taxon>asterids</taxon>
        <taxon>campanulids</taxon>
        <taxon>Asterales</taxon>
        <taxon>Asteraceae</taxon>
        <taxon>Asteroideae</taxon>
        <taxon>Anthemideae</taxon>
        <taxon>Anthemidinae</taxon>
        <taxon>Tanacetum</taxon>
    </lineage>
</organism>
<dbReference type="AlphaFoldDB" id="A0A699L6Y0"/>
<protein>
    <submittedName>
        <fullName evidence="1">Uncharacterized mitochondrial protein AtMg00810-like</fullName>
    </submittedName>
</protein>
<gene>
    <name evidence="1" type="ORF">Tci_694171</name>
</gene>
<dbReference type="PANTHER" id="PTHR11439:SF483">
    <property type="entry name" value="PEPTIDE SYNTHASE GLIP-LIKE, PUTATIVE (AFU_ORTHOLOGUE AFUA_3G12920)-RELATED"/>
    <property type="match status" value="1"/>
</dbReference>
<comment type="caution">
    <text evidence="1">The sequence shown here is derived from an EMBL/GenBank/DDBJ whole genome shotgun (WGS) entry which is preliminary data.</text>
</comment>
<dbReference type="CDD" id="cd09272">
    <property type="entry name" value="RNase_HI_RT_Ty1"/>
    <property type="match status" value="1"/>
</dbReference>
<dbReference type="PANTHER" id="PTHR11439">
    <property type="entry name" value="GAG-POL-RELATED RETROTRANSPOSON"/>
    <property type="match status" value="1"/>
</dbReference>
<reference evidence="1" key="1">
    <citation type="journal article" date="2019" name="Sci. Rep.">
        <title>Draft genome of Tanacetum cinerariifolium, the natural source of mosquito coil.</title>
        <authorList>
            <person name="Yamashiro T."/>
            <person name="Shiraishi A."/>
            <person name="Satake H."/>
            <person name="Nakayama K."/>
        </authorList>
    </citation>
    <scope>NUCLEOTIDE SEQUENCE</scope>
</reference>
<sequence length="116" mass="12769">MQGCKIFSTPMNTNEKLRFEDDTEVADHHFGAMKRVLHYLAGTQDYGIWVSKTKDFRLKGYTDSDWAGSVDDMRSTSGNCFTLEIAVIAWSSKKQASVALSSTEVEYVAAAAAASC</sequence>
<accession>A0A699L6Y0</accession>
<name>A0A699L6Y0_TANCI</name>
<dbReference type="EMBL" id="BKCJ010578897">
    <property type="protein sequence ID" value="GFB22200.1"/>
    <property type="molecule type" value="Genomic_DNA"/>
</dbReference>
<evidence type="ECO:0000313" key="1">
    <source>
        <dbReference type="EMBL" id="GFB22200.1"/>
    </source>
</evidence>